<evidence type="ECO:0000256" key="2">
    <source>
        <dbReference type="ARBA" id="ARBA00022448"/>
    </source>
</evidence>
<evidence type="ECO:0000256" key="4">
    <source>
        <dbReference type="ARBA" id="ARBA00022723"/>
    </source>
</evidence>
<feature type="binding site" description="covalent" evidence="8">
    <location>
        <position position="56"/>
    </location>
    <ligand>
        <name>heme c</name>
        <dbReference type="ChEBI" id="CHEBI:61717"/>
        <label>1</label>
    </ligand>
</feature>
<evidence type="ECO:0000256" key="8">
    <source>
        <dbReference type="PIRSR" id="PIRSR000005-1"/>
    </source>
</evidence>
<keyword evidence="6" id="KW-0249">Electron transport</keyword>
<keyword evidence="2" id="KW-0813">Transport</keyword>
<dbReference type="PIRSF" id="PIRSF000005">
    <property type="entry name" value="Cytochrome_c4"/>
    <property type="match status" value="1"/>
</dbReference>
<evidence type="ECO:0000256" key="10">
    <source>
        <dbReference type="SAM" id="SignalP"/>
    </source>
</evidence>
<dbReference type="SUPFAM" id="SSF46626">
    <property type="entry name" value="Cytochrome c"/>
    <property type="match status" value="2"/>
</dbReference>
<gene>
    <name evidence="12" type="ORF">NITFAB_0058</name>
</gene>
<feature type="signal peptide" evidence="10">
    <location>
        <begin position="1"/>
        <end position="27"/>
    </location>
</feature>
<evidence type="ECO:0000256" key="3">
    <source>
        <dbReference type="ARBA" id="ARBA00022617"/>
    </source>
</evidence>
<organism evidence="12">
    <name type="scientific">Candidatus Nitrotoga fabula</name>
    <dbReference type="NCBI Taxonomy" id="2182327"/>
    <lineage>
        <taxon>Bacteria</taxon>
        <taxon>Pseudomonadati</taxon>
        <taxon>Pseudomonadota</taxon>
        <taxon>Betaproteobacteria</taxon>
        <taxon>Nitrosomonadales</taxon>
        <taxon>Gallionellaceae</taxon>
        <taxon>Candidatus Nitrotoga</taxon>
    </lineage>
</organism>
<comment type="subcellular location">
    <subcellularLocation>
        <location evidence="1">Periplasm</location>
    </subcellularLocation>
</comment>
<dbReference type="GO" id="GO:0009055">
    <property type="term" value="F:electron transfer activity"/>
    <property type="evidence" value="ECO:0007669"/>
    <property type="project" value="InterPro"/>
</dbReference>
<protein>
    <submittedName>
        <fullName evidence="12">Dihaem cytochrome c</fullName>
    </submittedName>
</protein>
<dbReference type="Pfam" id="PF00034">
    <property type="entry name" value="Cytochrom_C"/>
    <property type="match status" value="2"/>
</dbReference>
<evidence type="ECO:0000313" key="12">
    <source>
        <dbReference type="EMBL" id="SPS04469.1"/>
    </source>
</evidence>
<evidence type="ECO:0000256" key="9">
    <source>
        <dbReference type="PIRSR" id="PIRSR000005-2"/>
    </source>
</evidence>
<dbReference type="InterPro" id="IPR050597">
    <property type="entry name" value="Cytochrome_c_Oxidase_Subunit"/>
</dbReference>
<dbReference type="InterPro" id="IPR009056">
    <property type="entry name" value="Cyt_c-like_dom"/>
</dbReference>
<feature type="binding site" description="axial binding residue" evidence="9">
    <location>
        <position position="57"/>
    </location>
    <ligand>
        <name>heme c</name>
        <dbReference type="ChEBI" id="CHEBI:61717"/>
        <label>1</label>
    </ligand>
    <ligandPart>
        <name>Fe</name>
        <dbReference type="ChEBI" id="CHEBI:18248"/>
    </ligandPart>
</feature>
<feature type="binding site" description="axial binding residue" evidence="9">
    <location>
        <position position="167"/>
    </location>
    <ligand>
        <name>heme c</name>
        <dbReference type="ChEBI" id="CHEBI:61717"/>
        <label>2</label>
    </ligand>
    <ligandPart>
        <name>Fe</name>
        <dbReference type="ChEBI" id="CHEBI:18248"/>
    </ligandPart>
</feature>
<keyword evidence="4 9" id="KW-0479">Metal-binding</keyword>
<dbReference type="EMBL" id="LS423452">
    <property type="protein sequence ID" value="SPS04469.1"/>
    <property type="molecule type" value="Genomic_DNA"/>
</dbReference>
<feature type="binding site" description="axial binding residue" evidence="9">
    <location>
        <position position="213"/>
    </location>
    <ligand>
        <name>heme c</name>
        <dbReference type="ChEBI" id="CHEBI:61717"/>
        <label>2</label>
    </ligand>
    <ligandPart>
        <name>Fe</name>
        <dbReference type="ChEBI" id="CHEBI:18248"/>
    </ligandPart>
</feature>
<dbReference type="GO" id="GO:0020037">
    <property type="term" value="F:heme binding"/>
    <property type="evidence" value="ECO:0007669"/>
    <property type="project" value="InterPro"/>
</dbReference>
<keyword evidence="3 8" id="KW-0349">Heme</keyword>
<proteinExistence type="predicted"/>
<dbReference type="InterPro" id="IPR024167">
    <property type="entry name" value="Cytochrome_c4-like"/>
</dbReference>
<evidence type="ECO:0000256" key="7">
    <source>
        <dbReference type="ARBA" id="ARBA00023004"/>
    </source>
</evidence>
<dbReference type="PROSITE" id="PS51007">
    <property type="entry name" value="CYTC"/>
    <property type="match status" value="2"/>
</dbReference>
<feature type="binding site" description="covalent" evidence="8">
    <location>
        <position position="166"/>
    </location>
    <ligand>
        <name>heme c</name>
        <dbReference type="ChEBI" id="CHEBI:61717"/>
        <label>2</label>
    </ligand>
</feature>
<dbReference type="Gene3D" id="1.10.760.10">
    <property type="entry name" value="Cytochrome c-like domain"/>
    <property type="match status" value="2"/>
</dbReference>
<name>A0A2X0QQZ6_9PROT</name>
<feature type="domain" description="Cytochrome c" evidence="11">
    <location>
        <begin position="34"/>
        <end position="124"/>
    </location>
</feature>
<keyword evidence="7 9" id="KW-0408">Iron</keyword>
<dbReference type="InterPro" id="IPR036909">
    <property type="entry name" value="Cyt_c-like_dom_sf"/>
</dbReference>
<evidence type="ECO:0000259" key="11">
    <source>
        <dbReference type="PROSITE" id="PS51007"/>
    </source>
</evidence>
<evidence type="ECO:0000256" key="1">
    <source>
        <dbReference type="ARBA" id="ARBA00004418"/>
    </source>
</evidence>
<dbReference type="AlphaFoldDB" id="A0A2X0QQZ6"/>
<reference evidence="12" key="1">
    <citation type="submission" date="2018-05" db="EMBL/GenBank/DDBJ databases">
        <authorList>
            <person name="Lanie J.A."/>
            <person name="Ng W.-L."/>
            <person name="Kazmierczak K.M."/>
            <person name="Andrzejewski T.M."/>
            <person name="Davidsen T.M."/>
            <person name="Wayne K.J."/>
            <person name="Tettelin H."/>
            <person name="Glass J.I."/>
            <person name="Rusch D."/>
            <person name="Podicherti R."/>
            <person name="Tsui H.-C.T."/>
            <person name="Winkler M.E."/>
        </authorList>
    </citation>
    <scope>NUCLEOTIDE SEQUENCE</scope>
    <source>
        <strain evidence="12">KNB</strain>
    </source>
</reference>
<feature type="domain" description="Cytochrome c" evidence="11">
    <location>
        <begin position="143"/>
        <end position="236"/>
    </location>
</feature>
<feature type="binding site" description="covalent" evidence="8">
    <location>
        <position position="163"/>
    </location>
    <ligand>
        <name>heme c</name>
        <dbReference type="ChEBI" id="CHEBI:61717"/>
        <label>2</label>
    </ligand>
</feature>
<dbReference type="PANTHER" id="PTHR33751:SF9">
    <property type="entry name" value="CYTOCHROME C4"/>
    <property type="match status" value="1"/>
</dbReference>
<dbReference type="PANTHER" id="PTHR33751">
    <property type="entry name" value="CBB3-TYPE CYTOCHROME C OXIDASE SUBUNIT FIXP"/>
    <property type="match status" value="1"/>
</dbReference>
<dbReference type="GO" id="GO:0042597">
    <property type="term" value="C:periplasmic space"/>
    <property type="evidence" value="ECO:0007669"/>
    <property type="project" value="UniProtKB-SubCell"/>
</dbReference>
<accession>A0A2X0QQZ6</accession>
<evidence type="ECO:0000256" key="6">
    <source>
        <dbReference type="ARBA" id="ARBA00022982"/>
    </source>
</evidence>
<comment type="PTM">
    <text evidence="8">Binds 2 heme c groups covalently per subunit.</text>
</comment>
<feature type="binding site" description="covalent" evidence="8">
    <location>
        <position position="53"/>
    </location>
    <ligand>
        <name>heme c</name>
        <dbReference type="ChEBI" id="CHEBI:61717"/>
        <label>1</label>
    </ligand>
</feature>
<keyword evidence="10" id="KW-0732">Signal</keyword>
<feature type="binding site" description="axial binding residue" evidence="9">
    <location>
        <position position="101"/>
    </location>
    <ligand>
        <name>heme c</name>
        <dbReference type="ChEBI" id="CHEBI:61717"/>
        <label>1</label>
    </ligand>
    <ligandPart>
        <name>Fe</name>
        <dbReference type="ChEBI" id="CHEBI:18248"/>
    </ligandPart>
</feature>
<evidence type="ECO:0000256" key="5">
    <source>
        <dbReference type="ARBA" id="ARBA00022764"/>
    </source>
</evidence>
<sequence length="259" mass="27338">MRKSTYMVSSLLKIIAATVLLSGTAVAGAGKVTANPANGKTIFTQGKGDVPACSSCHGENALGNDAMGAPRLANIGYVYIVKQLTDLAADKRTPSGLGAVMNGFAKALSEQDRRDVAAYVDTLPRKNEPSDLKALKAEGQPVGQTHLGKVLAHSGVDGKVASCYSCHGFNGRGADPMFPMIGGQKYVYLVNQLKSWRDGSRSNDPVVGGHPIMQTVARTLTDDDIYNVAAYLTSAPPVNVRDGLLIDNQTVLKEVMGHH</sequence>
<dbReference type="GO" id="GO:0005506">
    <property type="term" value="F:iron ion binding"/>
    <property type="evidence" value="ECO:0007669"/>
    <property type="project" value="InterPro"/>
</dbReference>
<keyword evidence="5" id="KW-0574">Periplasm</keyword>
<feature type="chain" id="PRO_5016132101" evidence="10">
    <location>
        <begin position="28"/>
        <end position="259"/>
    </location>
</feature>